<evidence type="ECO:0000313" key="1">
    <source>
        <dbReference type="EMBL" id="CAD1585915.1"/>
    </source>
</evidence>
<reference evidence="1" key="1">
    <citation type="submission" date="2020-07" db="EMBL/GenBank/DDBJ databases">
        <authorList>
            <person name="Ferguson B K."/>
        </authorList>
    </citation>
    <scope>NUCLEOTIDE SEQUENCE</scope>
    <source>
        <strain evidence="1">L06</strain>
    </source>
</reference>
<name>A0A6V7MBZ1_9HYME</name>
<dbReference type="EMBL" id="CADCXW020000353">
    <property type="protein sequence ID" value="CAD1585915.1"/>
    <property type="molecule type" value="Genomic_DNA"/>
</dbReference>
<protein>
    <submittedName>
        <fullName evidence="1">Uncharacterized protein</fullName>
    </submittedName>
</protein>
<gene>
    <name evidence="1" type="ORF">BBRV_LOCUS129263</name>
</gene>
<dbReference type="AlphaFoldDB" id="A0A6V7MBZ1"/>
<proteinExistence type="predicted"/>
<organism evidence="1">
    <name type="scientific">Bracon brevicornis</name>
    <dbReference type="NCBI Taxonomy" id="1563983"/>
    <lineage>
        <taxon>Eukaryota</taxon>
        <taxon>Metazoa</taxon>
        <taxon>Ecdysozoa</taxon>
        <taxon>Arthropoda</taxon>
        <taxon>Hexapoda</taxon>
        <taxon>Insecta</taxon>
        <taxon>Pterygota</taxon>
        <taxon>Neoptera</taxon>
        <taxon>Endopterygota</taxon>
        <taxon>Hymenoptera</taxon>
        <taxon>Apocrita</taxon>
        <taxon>Ichneumonoidea</taxon>
        <taxon>Braconidae</taxon>
        <taxon>Braconinae</taxon>
        <taxon>Bracon</taxon>
    </lineage>
</organism>
<sequence>MSTEALRERLSNNLRLTTKTVGEERIKRAKEKDEDVAIFSMIPMEGDSKFRCCLGRECKMGDYKKALPGDFLK</sequence>
<accession>A0A6V7MBZ1</accession>